<evidence type="ECO:0000313" key="2">
    <source>
        <dbReference type="EMBL" id="PHQ38449.1"/>
    </source>
</evidence>
<evidence type="ECO:0000259" key="1">
    <source>
        <dbReference type="PROSITE" id="PS51186"/>
    </source>
</evidence>
<proteinExistence type="predicted"/>
<dbReference type="Pfam" id="PF13302">
    <property type="entry name" value="Acetyltransf_3"/>
    <property type="match status" value="1"/>
</dbReference>
<comment type="caution">
    <text evidence="2">The sequence shown here is derived from an EMBL/GenBank/DDBJ whole genome shotgun (WGS) entry which is preliminary data.</text>
</comment>
<dbReference type="RefSeq" id="WP_099255759.1">
    <property type="nucleotide sequence ID" value="NZ_NHOA01000100.1"/>
</dbReference>
<gene>
    <name evidence="2" type="ORF">DJ69_11515</name>
</gene>
<dbReference type="EMBL" id="NHOA01000100">
    <property type="protein sequence ID" value="PHQ38449.1"/>
    <property type="molecule type" value="Genomic_DNA"/>
</dbReference>
<organism evidence="2 3">
    <name type="scientific">Halorubrum persicum</name>
    <dbReference type="NCBI Taxonomy" id="1383844"/>
    <lineage>
        <taxon>Archaea</taxon>
        <taxon>Methanobacteriati</taxon>
        <taxon>Methanobacteriota</taxon>
        <taxon>Stenosarchaea group</taxon>
        <taxon>Halobacteria</taxon>
        <taxon>Halobacteriales</taxon>
        <taxon>Haloferacaceae</taxon>
        <taxon>Halorubrum</taxon>
    </lineage>
</organism>
<dbReference type="SUPFAM" id="SSF55729">
    <property type="entry name" value="Acyl-CoA N-acyltransferases (Nat)"/>
    <property type="match status" value="1"/>
</dbReference>
<evidence type="ECO:0000313" key="3">
    <source>
        <dbReference type="Proteomes" id="UP000222824"/>
    </source>
</evidence>
<dbReference type="GO" id="GO:0016747">
    <property type="term" value="F:acyltransferase activity, transferring groups other than amino-acyl groups"/>
    <property type="evidence" value="ECO:0007669"/>
    <property type="project" value="InterPro"/>
</dbReference>
<dbReference type="OrthoDB" id="120213at2157"/>
<accession>A0A2G1WHX4</accession>
<dbReference type="Proteomes" id="UP000222824">
    <property type="component" value="Unassembled WGS sequence"/>
</dbReference>
<dbReference type="InterPro" id="IPR016181">
    <property type="entry name" value="Acyl_CoA_acyltransferase"/>
</dbReference>
<dbReference type="Gene3D" id="3.40.630.30">
    <property type="match status" value="1"/>
</dbReference>
<dbReference type="InterPro" id="IPR000182">
    <property type="entry name" value="GNAT_dom"/>
</dbReference>
<sequence length="177" mass="20703">MATCDDCRLPIERSLSTEKKRVLCDPCSSLHDLDSSIRMRPVERGDLELLLAWRSNPEIYRHFRVQDEPLNWDEHVEWYESRSDNRYDFLIRYEKRRIGVVSIDADDEVGIYLGDFSAHGHGVATAALEWICNRFADRTPLTAEIHENNEPSKNLFKRCGFEKSATDGDWVQYIYES</sequence>
<reference evidence="2 3" key="1">
    <citation type="journal article" date="2014" name="Front. Microbiol.">
        <title>Population and genomic analysis of the genus Halorubrum.</title>
        <authorList>
            <person name="Fullmer M.S."/>
            <person name="Soucy S.M."/>
            <person name="Swithers K.S."/>
            <person name="Makkay A.M."/>
            <person name="Wheeler R."/>
            <person name="Ventosa A."/>
            <person name="Gogarten J.P."/>
            <person name="Papke R.T."/>
        </authorList>
    </citation>
    <scope>NUCLEOTIDE SEQUENCE [LARGE SCALE GENOMIC DNA]</scope>
    <source>
        <strain evidence="2 3">C49</strain>
    </source>
</reference>
<keyword evidence="3" id="KW-1185">Reference proteome</keyword>
<name>A0A2G1WHX4_9EURY</name>
<protein>
    <recommendedName>
        <fullName evidence="1">N-acetyltransferase domain-containing protein</fullName>
    </recommendedName>
</protein>
<feature type="domain" description="N-acetyltransferase" evidence="1">
    <location>
        <begin position="37"/>
        <end position="177"/>
    </location>
</feature>
<dbReference type="PROSITE" id="PS51186">
    <property type="entry name" value="GNAT"/>
    <property type="match status" value="1"/>
</dbReference>
<dbReference type="AlphaFoldDB" id="A0A2G1WHX4"/>
<dbReference type="PANTHER" id="PTHR43415:SF3">
    <property type="entry name" value="GNAT-FAMILY ACETYLTRANSFERASE"/>
    <property type="match status" value="1"/>
</dbReference>
<dbReference type="PANTHER" id="PTHR43415">
    <property type="entry name" value="SPERMIDINE N(1)-ACETYLTRANSFERASE"/>
    <property type="match status" value="1"/>
</dbReference>